<accession>A0A0E3C1A7</accession>
<dbReference type="NCBIfam" id="TIGR02675">
    <property type="entry name" value="tape_meas_nterm"/>
    <property type="match status" value="1"/>
</dbReference>
<proteinExistence type="predicted"/>
<keyword evidence="2" id="KW-0812">Transmembrane</keyword>
<evidence type="ECO:0000313" key="5">
    <source>
        <dbReference type="EMBL" id="KGG90851.1"/>
    </source>
</evidence>
<dbReference type="Proteomes" id="UP000029567">
    <property type="component" value="Unassembled WGS sequence"/>
</dbReference>
<keyword evidence="2" id="KW-0472">Membrane</keyword>
<keyword evidence="1" id="KW-0175">Coiled coil</keyword>
<name>A0A0E3C1A7_9BURK</name>
<feature type="domain" description="Bacteriophage tail tape measure C-terminal" evidence="3">
    <location>
        <begin position="739"/>
        <end position="813"/>
    </location>
</feature>
<dbReference type="EMBL" id="AWTN01000095">
    <property type="protein sequence ID" value="KGG90851.1"/>
    <property type="molecule type" value="Genomic_DNA"/>
</dbReference>
<dbReference type="NCBIfam" id="TIGR01541">
    <property type="entry name" value="tape_meas_lam_C"/>
    <property type="match status" value="1"/>
</dbReference>
<feature type="coiled-coil region" evidence="1">
    <location>
        <begin position="627"/>
        <end position="654"/>
    </location>
</feature>
<organism evidence="5 6">
    <name type="scientific">Comamonas thiooxydans</name>
    <dbReference type="NCBI Taxonomy" id="363952"/>
    <lineage>
        <taxon>Bacteria</taxon>
        <taxon>Pseudomonadati</taxon>
        <taxon>Pseudomonadota</taxon>
        <taxon>Betaproteobacteria</taxon>
        <taxon>Burkholderiales</taxon>
        <taxon>Comamonadaceae</taxon>
        <taxon>Comamonas</taxon>
    </lineage>
</organism>
<feature type="transmembrane region" description="Helical" evidence="2">
    <location>
        <begin position="278"/>
        <end position="299"/>
    </location>
</feature>
<sequence length="965" mass="99859">MTPIGLQLSLNGDREVSAGLRRVSNDMGTIGDAAGLAGRAVGSMVAAFAGVVSFTEFVRVADAVTSLHNQLKLATGSAQAASHAYDELFHIAQRSRVSFTELGGTFASISSAAKDLGVGQSTLLKITEAIGNAVTISGASSQAAQAALTQLGQGLASGTLRGEELNSVLEQTPRLAQALADGLGVSRGELRKMGEQGAITADKVIKALESQAAVLAGEVKNSVLTVGQAWTQLSNATVVTVGNLDKATGATSTLASAISGLASGVQTLGDVIRSNETAFSVLGNTLAGAAVVGGAALLVRGLGLVTGAISALGVVLAANPAVLALLGIGAAVGAGVAVANAYSKTSAGLERSLKGLGDEITRLESDKVFAAANGQMDRVANIELGIQERKKAREKLLIEQSSLNAGPLGTGGGRGTINPETLEAAQARRGKEEKELTEIRQKLYGVDKDYLPTLNKLFAQYQSGNLSLAEYQNLVGKLADANFKAEKGSKAGAQAIRAEKTAYDNLVTSIRTKAEELARELESDQKLTDSQKIRIKLDQDMLQGKLKLSASSLASVRGELGALEEVEKKIRARKGKELGDELLGHMDDLLPDFSKKWGLLSEAFDGSAESMERLVRAQAVLLSQQPFAQQQKALELARQEAEQYLETMGRAMDRDVAAVGMGSRERTYTAGMDQIRDAYDARRYDLARQRNELAAAAGGQLTPKQVQYFQDQLGLIDEFQGKALAKYRGTFAAMTEAQGNWALGAERALKDYADAAANVADLTGNAVSNALQGMEDALVTFVTTGKLSFSDLANSIVADITRIIIKQQISNALGVAGSGGSSGGGLMGLIGTGIGMLTGGTQTVGNAGFGDYSSAGLKAAFGYADGGYTGAGGKYEPAGVVHRGEYVINAASTRALGLDFLGRLNGYAGGGYVGGGGSASSAPAGAATNNYYVSAHFPAGARRDTAMQLGREAARQISVAQARNG</sequence>
<evidence type="ECO:0000256" key="2">
    <source>
        <dbReference type="SAM" id="Phobius"/>
    </source>
</evidence>
<feature type="transmembrane region" description="Helical" evidence="2">
    <location>
        <begin position="311"/>
        <end position="342"/>
    </location>
</feature>
<keyword evidence="2" id="KW-1133">Transmembrane helix</keyword>
<evidence type="ECO:0000313" key="6">
    <source>
        <dbReference type="Proteomes" id="UP000029567"/>
    </source>
</evidence>
<dbReference type="AlphaFoldDB" id="A0A0E3C1A7"/>
<evidence type="ECO:0000259" key="3">
    <source>
        <dbReference type="Pfam" id="PF09718"/>
    </source>
</evidence>
<reference evidence="5 6" key="1">
    <citation type="submission" date="2013-09" db="EMBL/GenBank/DDBJ databases">
        <title>High correlation between genotypes and phenotypes of environmental bacteria Comamonas testosteroni strains.</title>
        <authorList>
            <person name="Liu L."/>
            <person name="Zhu W."/>
            <person name="Xia X."/>
            <person name="Xu B."/>
            <person name="Luo M."/>
            <person name="Wang G."/>
        </authorList>
    </citation>
    <scope>NUCLEOTIDE SEQUENCE [LARGE SCALE GENOMIC DNA]</scope>
    <source>
        <strain evidence="5 6">JL14</strain>
    </source>
</reference>
<gene>
    <name evidence="5" type="ORF">P245_15505</name>
</gene>
<evidence type="ECO:0000259" key="4">
    <source>
        <dbReference type="Pfam" id="PF20155"/>
    </source>
</evidence>
<comment type="caution">
    <text evidence="5">The sequence shown here is derived from an EMBL/GenBank/DDBJ whole genome shotgun (WGS) entry which is preliminary data.</text>
</comment>
<dbReference type="InterPro" id="IPR013491">
    <property type="entry name" value="Tape_meas_N"/>
</dbReference>
<dbReference type="InterPro" id="IPR006431">
    <property type="entry name" value="Phage_tape_meas_C"/>
</dbReference>
<dbReference type="Pfam" id="PF09718">
    <property type="entry name" value="Tape_meas_lam_C"/>
    <property type="match status" value="1"/>
</dbReference>
<protein>
    <submittedName>
        <fullName evidence="5">Uncharacterized protein</fullName>
    </submittedName>
</protein>
<evidence type="ECO:0000256" key="1">
    <source>
        <dbReference type="SAM" id="Coils"/>
    </source>
</evidence>
<dbReference type="Pfam" id="PF20155">
    <property type="entry name" value="TMP_3"/>
    <property type="match status" value="1"/>
</dbReference>
<dbReference type="RefSeq" id="WP_034380345.1">
    <property type="nucleotide sequence ID" value="NZ_AWTN01000095.1"/>
</dbReference>
<feature type="domain" description="Tape measure protein N-terminal" evidence="4">
    <location>
        <begin position="56"/>
        <end position="246"/>
    </location>
</feature>